<gene>
    <name evidence="1" type="ORF">SAMN05216382_0946</name>
</gene>
<evidence type="ECO:0000313" key="2">
    <source>
        <dbReference type="Proteomes" id="UP000199214"/>
    </source>
</evidence>
<dbReference type="EMBL" id="FNZZ01000001">
    <property type="protein sequence ID" value="SEK70008.1"/>
    <property type="molecule type" value="Genomic_DNA"/>
</dbReference>
<evidence type="ECO:0000313" key="1">
    <source>
        <dbReference type="EMBL" id="SEK70008.1"/>
    </source>
</evidence>
<dbReference type="AlphaFoldDB" id="A0A1H7J5Q5"/>
<reference evidence="2" key="1">
    <citation type="submission" date="2016-10" db="EMBL/GenBank/DDBJ databases">
        <authorList>
            <person name="Varghese N."/>
            <person name="Submissions S."/>
        </authorList>
    </citation>
    <scope>NUCLEOTIDE SEQUENCE [LARGE SCALE GENOMIC DNA]</scope>
    <source>
        <strain evidence="2">JS21-1</strain>
    </source>
</reference>
<evidence type="ECO:0008006" key="3">
    <source>
        <dbReference type="Google" id="ProtNLM"/>
    </source>
</evidence>
<accession>A0A1H7J5Q5</accession>
<dbReference type="STRING" id="1855283.SAMN05216382_0946"/>
<protein>
    <recommendedName>
        <fullName evidence="3">Tetratricopeptide repeat-containing protein</fullName>
    </recommendedName>
</protein>
<name>A0A1H7J5Q5_9SPHN</name>
<keyword evidence="2" id="KW-1185">Reference proteome</keyword>
<dbReference type="OrthoDB" id="7202990at2"/>
<proteinExistence type="predicted"/>
<organism evidence="1 2">
    <name type="scientific">Sphingomonas palmae</name>
    <dbReference type="NCBI Taxonomy" id="1855283"/>
    <lineage>
        <taxon>Bacteria</taxon>
        <taxon>Pseudomonadati</taxon>
        <taxon>Pseudomonadota</taxon>
        <taxon>Alphaproteobacteria</taxon>
        <taxon>Sphingomonadales</taxon>
        <taxon>Sphingomonadaceae</taxon>
        <taxon>Sphingomonas</taxon>
    </lineage>
</organism>
<dbReference type="RefSeq" id="WP_093003651.1">
    <property type="nucleotide sequence ID" value="NZ_FNZZ01000001.1"/>
</dbReference>
<sequence>MLLPLLLAVAAPAACTYDRAAMIALPFEAFDQDMAAGWRGLSTRGCEAAAADLIRDWRVANASERNASLLFWHEGQLRANLGQRAAAIALFERSRKTAAQDGGMGWNLYVDGSVAFLQRDRRAFDRAHAALAALPRPAGFDPRGPDGKPVAIRWPMNLNVLDGFARCWNKSYKEAYASCATPNRVVRPG</sequence>
<dbReference type="Proteomes" id="UP000199214">
    <property type="component" value="Unassembled WGS sequence"/>
</dbReference>